<dbReference type="EMBL" id="CP001402">
    <property type="protein sequence ID" value="ACR41491.1"/>
    <property type="molecule type" value="Genomic_DNA"/>
</dbReference>
<dbReference type="NCBIfam" id="TIGR01894">
    <property type="entry name" value="cas_TM1795_cmr1"/>
    <property type="match status" value="1"/>
</dbReference>
<dbReference type="InterPro" id="IPR005537">
    <property type="entry name" value="RAMP_III_fam"/>
</dbReference>
<evidence type="ECO:0000313" key="3">
    <source>
        <dbReference type="EMBL" id="ACR41491.1"/>
    </source>
</evidence>
<dbReference type="HOGENOM" id="CLU_580909_0_0_2"/>
<accession>C4KFX7</accession>
<keyword evidence="1" id="KW-0051">Antiviral defense</keyword>
<name>C4KFX7_SACI6</name>
<dbReference type="CDD" id="cd09657">
    <property type="entry name" value="Cmr1_III-B"/>
    <property type="match status" value="1"/>
</dbReference>
<dbReference type="InterPro" id="IPR007522">
    <property type="entry name" value="CRISPR-assoc_prot_TM1795"/>
</dbReference>
<dbReference type="AlphaFoldDB" id="C4KFX7"/>
<organism evidence="3 4">
    <name type="scientific">Saccharolobus islandicus (strain M.16.4 / Kamchatka #3)</name>
    <name type="common">Sulfolobus islandicus</name>
    <dbReference type="NCBI Taxonomy" id="426118"/>
    <lineage>
        <taxon>Archaea</taxon>
        <taxon>Thermoproteota</taxon>
        <taxon>Thermoprotei</taxon>
        <taxon>Sulfolobales</taxon>
        <taxon>Sulfolobaceae</taxon>
        <taxon>Saccharolobus</taxon>
    </lineage>
</organism>
<dbReference type="GeneID" id="7941102"/>
<evidence type="ECO:0000313" key="4">
    <source>
        <dbReference type="Proteomes" id="UP000001479"/>
    </source>
</evidence>
<reference evidence="3 4" key="1">
    <citation type="journal article" date="2009" name="Proc. Natl. Acad. Sci. U.S.A.">
        <title>Biogeography of the Sulfolobus islandicus pan-genome.</title>
        <authorList>
            <person name="Reno M.L."/>
            <person name="Held N.L."/>
            <person name="Fields C.J."/>
            <person name="Burke P.V."/>
            <person name="Whitaker R.J."/>
        </authorList>
    </citation>
    <scope>NUCLEOTIDE SEQUENCE [LARGE SCALE GENOMIC DNA]</scope>
    <source>
        <strain evidence="4">M.16.4 / Kamchatka #3</strain>
    </source>
</reference>
<dbReference type="GO" id="GO:0051607">
    <property type="term" value="P:defense response to virus"/>
    <property type="evidence" value="ECO:0007669"/>
    <property type="project" value="UniProtKB-KW"/>
</dbReference>
<gene>
    <name evidence="3" type="ordered locus">M164_0878</name>
</gene>
<feature type="domain" description="CRISPR type III-associated protein" evidence="2">
    <location>
        <begin position="27"/>
        <end position="176"/>
    </location>
</feature>
<sequence length="456" mass="51472">MSEKINLAKLETEVNKLVEQRLVARIKFKGVTPWWGGDYEGKTSNHVDEDEIVGRLRWFLRTVYNRFCAKNLNSYAEAEQFVSKYLGSTNSKSLYVIRTSNATPTRSNCTDLPRITLFTQGKRDNLNCMPVNIQGLIVEIYGSKKMQFDEIIVGSLIITLAFLGVGKGANRGFGRFIPENCPEIAKSICNKVLQGDVIGTFKEFYDIFRRITDCNRNNAWYESAVPLAPLAEVNSADSIKVIPCNTSVCDQMRAIQKAVMKATLKVSAFKAKITDEGGYIHTFIIGLPRHSEVTFKTDVKGHTLQIHPQNLNNIITRHFQLDNNIRIDKKSGSRYRPLRGITGYYELKGNDISDIRRQSMHILSPFKDKIVILPFLSLLDHETEVRNIVHIGVHTNGKIATQVNVLVRPVTNLMSGTGLTNHEMQLASRNSALAFGNLRQLIENYTNALQKMIRCS</sequence>
<evidence type="ECO:0000259" key="2">
    <source>
        <dbReference type="Pfam" id="PF03787"/>
    </source>
</evidence>
<protein>
    <submittedName>
        <fullName evidence="3">CRISPR-associated RAMP protein, Cmr1 family</fullName>
    </submittedName>
</protein>
<proteinExistence type="predicted"/>
<evidence type="ECO:0000256" key="1">
    <source>
        <dbReference type="ARBA" id="ARBA00023118"/>
    </source>
</evidence>
<dbReference type="RefSeq" id="WP_012735766.1">
    <property type="nucleotide sequence ID" value="NC_012726.1"/>
</dbReference>
<dbReference type="KEGG" id="sid:M164_0878"/>
<dbReference type="Proteomes" id="UP000001479">
    <property type="component" value="Chromosome"/>
</dbReference>
<dbReference type="Pfam" id="PF03787">
    <property type="entry name" value="RAMPs"/>
    <property type="match status" value="1"/>
</dbReference>